<name>A0AAV4FMT7_9GAST</name>
<dbReference type="EMBL" id="BMAT01007929">
    <property type="protein sequence ID" value="GFR74419.1"/>
    <property type="molecule type" value="Genomic_DNA"/>
</dbReference>
<protein>
    <submittedName>
        <fullName evidence="1">Craniofacial development protein 2</fullName>
    </submittedName>
</protein>
<gene>
    <name evidence="1" type="ORF">ElyMa_003892300</name>
</gene>
<dbReference type="SUPFAM" id="SSF56219">
    <property type="entry name" value="DNase I-like"/>
    <property type="match status" value="1"/>
</dbReference>
<dbReference type="Proteomes" id="UP000762676">
    <property type="component" value="Unassembled WGS sequence"/>
</dbReference>
<keyword evidence="2" id="KW-1185">Reference proteome</keyword>
<sequence length="189" mass="21346">MGHFQSDEYTIYYSGHERLQLQGVAVICDRKMSKTVIGYHPVNERLMSIRLSGNPTNTTIIQAYAPTSTAEEATIDTAEEATIDEFYGKLQELIDGVPRGDVLVVMGDFISKVGQEESAGIAGKHGFGTRNEAGERMLEFCEANQLVIKNTWFKQPKCRLYTWTSPKGYRNQIDYILVNKRWHSSIQST</sequence>
<evidence type="ECO:0000313" key="2">
    <source>
        <dbReference type="Proteomes" id="UP000762676"/>
    </source>
</evidence>
<dbReference type="PANTHER" id="PTHR23227:SF85">
    <property type="entry name" value="CRANIOFACIAL DEVELOPMENT PROTEIN 2"/>
    <property type="match status" value="1"/>
</dbReference>
<accession>A0AAV4FMT7</accession>
<organism evidence="1 2">
    <name type="scientific">Elysia marginata</name>
    <dbReference type="NCBI Taxonomy" id="1093978"/>
    <lineage>
        <taxon>Eukaryota</taxon>
        <taxon>Metazoa</taxon>
        <taxon>Spiralia</taxon>
        <taxon>Lophotrochozoa</taxon>
        <taxon>Mollusca</taxon>
        <taxon>Gastropoda</taxon>
        <taxon>Heterobranchia</taxon>
        <taxon>Euthyneura</taxon>
        <taxon>Panpulmonata</taxon>
        <taxon>Sacoglossa</taxon>
        <taxon>Placobranchoidea</taxon>
        <taxon>Plakobranchidae</taxon>
        <taxon>Elysia</taxon>
    </lineage>
</organism>
<comment type="caution">
    <text evidence="1">The sequence shown here is derived from an EMBL/GenBank/DDBJ whole genome shotgun (WGS) entry which is preliminary data.</text>
</comment>
<dbReference type="CDD" id="cd09076">
    <property type="entry name" value="L1-EN"/>
    <property type="match status" value="1"/>
</dbReference>
<reference evidence="1 2" key="1">
    <citation type="journal article" date="2021" name="Elife">
        <title>Chloroplast acquisition without the gene transfer in kleptoplastic sea slugs, Plakobranchus ocellatus.</title>
        <authorList>
            <person name="Maeda T."/>
            <person name="Takahashi S."/>
            <person name="Yoshida T."/>
            <person name="Shimamura S."/>
            <person name="Takaki Y."/>
            <person name="Nagai Y."/>
            <person name="Toyoda A."/>
            <person name="Suzuki Y."/>
            <person name="Arimoto A."/>
            <person name="Ishii H."/>
            <person name="Satoh N."/>
            <person name="Nishiyama T."/>
            <person name="Hasebe M."/>
            <person name="Maruyama T."/>
            <person name="Minagawa J."/>
            <person name="Obokata J."/>
            <person name="Shigenobu S."/>
        </authorList>
    </citation>
    <scope>NUCLEOTIDE SEQUENCE [LARGE SCALE GENOMIC DNA]</scope>
</reference>
<dbReference type="InterPro" id="IPR027124">
    <property type="entry name" value="Swc5/CFDP1/2"/>
</dbReference>
<dbReference type="InterPro" id="IPR036691">
    <property type="entry name" value="Endo/exonu/phosph_ase_sf"/>
</dbReference>
<proteinExistence type="predicted"/>
<dbReference type="PANTHER" id="PTHR23227">
    <property type="entry name" value="BUCENTAUR RELATED"/>
    <property type="match status" value="1"/>
</dbReference>
<dbReference type="AlphaFoldDB" id="A0AAV4FMT7"/>
<evidence type="ECO:0000313" key="1">
    <source>
        <dbReference type="EMBL" id="GFR74419.1"/>
    </source>
</evidence>
<dbReference type="Gene3D" id="3.60.10.10">
    <property type="entry name" value="Endonuclease/exonuclease/phosphatase"/>
    <property type="match status" value="1"/>
</dbReference>